<evidence type="ECO:0000313" key="3">
    <source>
        <dbReference type="EMBL" id="KAH0557852.1"/>
    </source>
</evidence>
<dbReference type="Proteomes" id="UP000826195">
    <property type="component" value="Unassembled WGS sequence"/>
</dbReference>
<feature type="signal peptide" evidence="2">
    <location>
        <begin position="1"/>
        <end position="18"/>
    </location>
</feature>
<evidence type="ECO:0000313" key="4">
    <source>
        <dbReference type="Proteomes" id="UP000826195"/>
    </source>
</evidence>
<feature type="chain" id="PRO_5043978379" evidence="2">
    <location>
        <begin position="19"/>
        <end position="124"/>
    </location>
</feature>
<keyword evidence="4" id="KW-1185">Reference proteome</keyword>
<accession>A0AAV7IUR1</accession>
<evidence type="ECO:0000256" key="2">
    <source>
        <dbReference type="SAM" id="SignalP"/>
    </source>
</evidence>
<organism evidence="3 4">
    <name type="scientific">Cotesia glomerata</name>
    <name type="common">Lepidopteran parasitic wasp</name>
    <name type="synonym">Apanteles glomeratus</name>
    <dbReference type="NCBI Taxonomy" id="32391"/>
    <lineage>
        <taxon>Eukaryota</taxon>
        <taxon>Metazoa</taxon>
        <taxon>Ecdysozoa</taxon>
        <taxon>Arthropoda</taxon>
        <taxon>Hexapoda</taxon>
        <taxon>Insecta</taxon>
        <taxon>Pterygota</taxon>
        <taxon>Neoptera</taxon>
        <taxon>Endopterygota</taxon>
        <taxon>Hymenoptera</taxon>
        <taxon>Apocrita</taxon>
        <taxon>Ichneumonoidea</taxon>
        <taxon>Braconidae</taxon>
        <taxon>Microgastrinae</taxon>
        <taxon>Cotesia</taxon>
    </lineage>
</organism>
<keyword evidence="2" id="KW-0732">Signal</keyword>
<feature type="region of interest" description="Disordered" evidence="1">
    <location>
        <begin position="54"/>
        <end position="76"/>
    </location>
</feature>
<dbReference type="EMBL" id="JAHXZJ010000747">
    <property type="protein sequence ID" value="KAH0557852.1"/>
    <property type="molecule type" value="Genomic_DNA"/>
</dbReference>
<reference evidence="3 4" key="1">
    <citation type="journal article" date="2021" name="J. Hered.">
        <title>A chromosome-level genome assembly of the parasitoid wasp, Cotesia glomerata (Hymenoptera: Braconidae).</title>
        <authorList>
            <person name="Pinto B.J."/>
            <person name="Weis J.J."/>
            <person name="Gamble T."/>
            <person name="Ode P.J."/>
            <person name="Paul R."/>
            <person name="Zaspel J.M."/>
        </authorList>
    </citation>
    <scope>NUCLEOTIDE SEQUENCE [LARGE SCALE GENOMIC DNA]</scope>
    <source>
        <strain evidence="3">CgM1</strain>
    </source>
</reference>
<proteinExistence type="predicted"/>
<gene>
    <name evidence="3" type="ORF">KQX54_012325</name>
</gene>
<sequence>MATMSVRIVSIHLFMCNAGWVGTSKNSNKSSLGRKDMRLCSGKVCVFFVVTSDVESNDEKKEKKRKREKREKMSTQEGRSFVSLFELFLRGRLASTIWANGITDKEKMYTRHFKQQGSFERVKE</sequence>
<protein>
    <submittedName>
        <fullName evidence="3">Uncharacterized protein</fullName>
    </submittedName>
</protein>
<evidence type="ECO:0000256" key="1">
    <source>
        <dbReference type="SAM" id="MobiDB-lite"/>
    </source>
</evidence>
<dbReference type="AlphaFoldDB" id="A0AAV7IUR1"/>
<comment type="caution">
    <text evidence="3">The sequence shown here is derived from an EMBL/GenBank/DDBJ whole genome shotgun (WGS) entry which is preliminary data.</text>
</comment>
<name>A0AAV7IUR1_COTGL</name>